<gene>
    <name evidence="2" type="ORF">Ga0074812_10810</name>
</gene>
<sequence length="81" mass="8974">MALVRFRPVDGRSSVGWPTRPDPTRTRPGRVRVRTRTLSVGRFVLSRTVGMIQALFMDRRAIAGPGWPMGAPQGVEDRSGL</sequence>
<evidence type="ECO:0000256" key="1">
    <source>
        <dbReference type="SAM" id="MobiDB-lite"/>
    </source>
</evidence>
<evidence type="ECO:0000313" key="3">
    <source>
        <dbReference type="Proteomes" id="UP000198802"/>
    </source>
</evidence>
<evidence type="ECO:0000313" key="2">
    <source>
        <dbReference type="EMBL" id="CUU56483.1"/>
    </source>
</evidence>
<proteinExistence type="predicted"/>
<name>A0A0S4QLT7_9ACTN</name>
<dbReference type="AlphaFoldDB" id="A0A0S4QLT7"/>
<reference evidence="3" key="1">
    <citation type="submission" date="2015-11" db="EMBL/GenBank/DDBJ databases">
        <authorList>
            <person name="Varghese N."/>
        </authorList>
    </citation>
    <scope>NUCLEOTIDE SEQUENCE [LARGE SCALE GENOMIC DNA]</scope>
    <source>
        <strain evidence="3">DSM 45899</strain>
    </source>
</reference>
<feature type="region of interest" description="Disordered" evidence="1">
    <location>
        <begin position="1"/>
        <end position="29"/>
    </location>
</feature>
<accession>A0A0S4QLT7</accession>
<organism evidence="2 3">
    <name type="scientific">Parafrankia irregularis</name>
    <dbReference type="NCBI Taxonomy" id="795642"/>
    <lineage>
        <taxon>Bacteria</taxon>
        <taxon>Bacillati</taxon>
        <taxon>Actinomycetota</taxon>
        <taxon>Actinomycetes</taxon>
        <taxon>Frankiales</taxon>
        <taxon>Frankiaceae</taxon>
        <taxon>Parafrankia</taxon>
    </lineage>
</organism>
<keyword evidence="3" id="KW-1185">Reference proteome</keyword>
<protein>
    <submittedName>
        <fullName evidence="2">Uncharacterized protein</fullName>
    </submittedName>
</protein>
<dbReference type="EMBL" id="FAOZ01000008">
    <property type="protein sequence ID" value="CUU56483.1"/>
    <property type="molecule type" value="Genomic_DNA"/>
</dbReference>
<dbReference type="Proteomes" id="UP000198802">
    <property type="component" value="Unassembled WGS sequence"/>
</dbReference>